<evidence type="ECO:0000256" key="1">
    <source>
        <dbReference type="SAM" id="Phobius"/>
    </source>
</evidence>
<protein>
    <submittedName>
        <fullName evidence="2">Uncharacterized protein</fullName>
    </submittedName>
</protein>
<evidence type="ECO:0000313" key="2">
    <source>
        <dbReference type="EMBL" id="KRL24278.1"/>
    </source>
</evidence>
<name>A0A0R1NW94_LIMMU</name>
<reference evidence="2 3" key="1">
    <citation type="journal article" date="2015" name="Genome Announc.">
        <title>Expanding the biotechnology potential of lactobacilli through comparative genomics of 213 strains and associated genera.</title>
        <authorList>
            <person name="Sun Z."/>
            <person name="Harris H.M."/>
            <person name="McCann A."/>
            <person name="Guo C."/>
            <person name="Argimon S."/>
            <person name="Zhang W."/>
            <person name="Yang X."/>
            <person name="Jeffery I.B."/>
            <person name="Cooney J.C."/>
            <person name="Kagawa T.F."/>
            <person name="Liu W."/>
            <person name="Song Y."/>
            <person name="Salvetti E."/>
            <person name="Wrobel A."/>
            <person name="Rasinkangas P."/>
            <person name="Parkhill J."/>
            <person name="Rea M.C."/>
            <person name="O'Sullivan O."/>
            <person name="Ritari J."/>
            <person name="Douillard F.P."/>
            <person name="Paul Ross R."/>
            <person name="Yang R."/>
            <person name="Briner A.E."/>
            <person name="Felis G.E."/>
            <person name="de Vos W.M."/>
            <person name="Barrangou R."/>
            <person name="Klaenhammer T.R."/>
            <person name="Caufield P.W."/>
            <person name="Cui Y."/>
            <person name="Zhang H."/>
            <person name="O'Toole P.W."/>
        </authorList>
    </citation>
    <scope>NUCLEOTIDE SEQUENCE [LARGE SCALE GENOMIC DNA]</scope>
    <source>
        <strain evidence="2 3">DSM 13345</strain>
    </source>
</reference>
<comment type="caution">
    <text evidence="2">The sequence shown here is derived from an EMBL/GenBank/DDBJ whole genome shotgun (WGS) entry which is preliminary data.</text>
</comment>
<dbReference type="Proteomes" id="UP000050901">
    <property type="component" value="Unassembled WGS sequence"/>
</dbReference>
<gene>
    <name evidence="2" type="ORF">FC47_GL000819</name>
</gene>
<dbReference type="AlphaFoldDB" id="A0A0R1NW94"/>
<keyword evidence="1" id="KW-0812">Transmembrane</keyword>
<organism evidence="2 3">
    <name type="scientific">Limosilactobacillus mucosae DSM 13345</name>
    <dbReference type="NCBI Taxonomy" id="1423771"/>
    <lineage>
        <taxon>Bacteria</taxon>
        <taxon>Bacillati</taxon>
        <taxon>Bacillota</taxon>
        <taxon>Bacilli</taxon>
        <taxon>Lactobacillales</taxon>
        <taxon>Lactobacillaceae</taxon>
        <taxon>Limosilactobacillus</taxon>
    </lineage>
</organism>
<keyword evidence="1" id="KW-1133">Transmembrane helix</keyword>
<evidence type="ECO:0000313" key="3">
    <source>
        <dbReference type="Proteomes" id="UP000050901"/>
    </source>
</evidence>
<feature type="transmembrane region" description="Helical" evidence="1">
    <location>
        <begin position="25"/>
        <end position="46"/>
    </location>
</feature>
<dbReference type="EMBL" id="AZEQ01000019">
    <property type="protein sequence ID" value="KRL24278.1"/>
    <property type="molecule type" value="Genomic_DNA"/>
</dbReference>
<sequence>MMSDLDPFTGLAKVLSALPGLPETVQLAALGTVCFLALVIAVVFLWPKKPRE</sequence>
<proteinExistence type="predicted"/>
<dbReference type="PATRIC" id="fig|1423771.3.peg.826"/>
<accession>A0A0R1NW94</accession>
<keyword evidence="1" id="KW-0472">Membrane</keyword>